<name>A0ABR1KDM6_9PEZI</name>
<organism evidence="1 2">
    <name type="scientific">Phyllosticta citriasiana</name>
    <dbReference type="NCBI Taxonomy" id="595635"/>
    <lineage>
        <taxon>Eukaryota</taxon>
        <taxon>Fungi</taxon>
        <taxon>Dikarya</taxon>
        <taxon>Ascomycota</taxon>
        <taxon>Pezizomycotina</taxon>
        <taxon>Dothideomycetes</taxon>
        <taxon>Dothideomycetes incertae sedis</taxon>
        <taxon>Botryosphaeriales</taxon>
        <taxon>Phyllostictaceae</taxon>
        <taxon>Phyllosticta</taxon>
    </lineage>
</organism>
<protein>
    <submittedName>
        <fullName evidence="1">Uncharacterized protein</fullName>
    </submittedName>
</protein>
<gene>
    <name evidence="1" type="ORF">IWZ03DRAFT_318491</name>
</gene>
<dbReference type="Proteomes" id="UP001363622">
    <property type="component" value="Unassembled WGS sequence"/>
</dbReference>
<keyword evidence="2" id="KW-1185">Reference proteome</keyword>
<evidence type="ECO:0000313" key="1">
    <source>
        <dbReference type="EMBL" id="KAK7510789.1"/>
    </source>
</evidence>
<reference evidence="1 2" key="1">
    <citation type="submission" date="2024-04" db="EMBL/GenBank/DDBJ databases">
        <title>Phyllosticta paracitricarpa is synonymous to the EU quarantine fungus P. citricarpa based on phylogenomic analyses.</title>
        <authorList>
            <consortium name="Lawrence Berkeley National Laboratory"/>
            <person name="Van Ingen-Buijs V.A."/>
            <person name="Van Westerhoven A.C."/>
            <person name="Haridas S."/>
            <person name="Skiadas P."/>
            <person name="Martin F."/>
            <person name="Groenewald J.Z."/>
            <person name="Crous P.W."/>
            <person name="Seidl M.F."/>
        </authorList>
    </citation>
    <scope>NUCLEOTIDE SEQUENCE [LARGE SCALE GENOMIC DNA]</scope>
    <source>
        <strain evidence="1 2">CBS 123371</strain>
    </source>
</reference>
<dbReference type="EMBL" id="JBBPHU010000013">
    <property type="protein sequence ID" value="KAK7510789.1"/>
    <property type="molecule type" value="Genomic_DNA"/>
</dbReference>
<proteinExistence type="predicted"/>
<comment type="caution">
    <text evidence="1">The sequence shown here is derived from an EMBL/GenBank/DDBJ whole genome shotgun (WGS) entry which is preliminary data.</text>
</comment>
<sequence>MGILIILALVLFFPLLALFAWLVFSSLIGESARATFAGISINPRNPSFGRGYSRGLSSGAGQAGWEQIEMEAMYEAGIESEDSDL</sequence>
<accession>A0ABR1KDM6</accession>
<evidence type="ECO:0000313" key="2">
    <source>
        <dbReference type="Proteomes" id="UP001363622"/>
    </source>
</evidence>